<dbReference type="OrthoDB" id="5287589at2"/>
<feature type="compositionally biased region" description="Acidic residues" evidence="1">
    <location>
        <begin position="428"/>
        <end position="442"/>
    </location>
</feature>
<gene>
    <name evidence="3" type="ORF">DFP90_1343</name>
</gene>
<protein>
    <submittedName>
        <fullName evidence="3">Mu transposase-like protein</fullName>
    </submittedName>
</protein>
<evidence type="ECO:0000313" key="4">
    <source>
        <dbReference type="Proteomes" id="UP000256845"/>
    </source>
</evidence>
<dbReference type="PROSITE" id="PS50994">
    <property type="entry name" value="INTEGRASE"/>
    <property type="match status" value="1"/>
</dbReference>
<dbReference type="GO" id="GO:0003676">
    <property type="term" value="F:nucleic acid binding"/>
    <property type="evidence" value="ECO:0007669"/>
    <property type="project" value="InterPro"/>
</dbReference>
<dbReference type="InterPro" id="IPR015378">
    <property type="entry name" value="Transposase-like_Mu_C"/>
</dbReference>
<evidence type="ECO:0000259" key="2">
    <source>
        <dbReference type="PROSITE" id="PS50994"/>
    </source>
</evidence>
<dbReference type="InterPro" id="IPR036397">
    <property type="entry name" value="RNaseH_sf"/>
</dbReference>
<dbReference type="GO" id="GO:0015074">
    <property type="term" value="P:DNA integration"/>
    <property type="evidence" value="ECO:0007669"/>
    <property type="project" value="InterPro"/>
</dbReference>
<name>A0A3D9H0Q1_9PROT</name>
<organism evidence="3 4">
    <name type="scientific">Aestuariispira insulae</name>
    <dbReference type="NCBI Taxonomy" id="1461337"/>
    <lineage>
        <taxon>Bacteria</taxon>
        <taxon>Pseudomonadati</taxon>
        <taxon>Pseudomonadota</taxon>
        <taxon>Alphaproteobacteria</taxon>
        <taxon>Rhodospirillales</taxon>
        <taxon>Kiloniellaceae</taxon>
        <taxon>Aestuariispira</taxon>
    </lineage>
</organism>
<evidence type="ECO:0000256" key="1">
    <source>
        <dbReference type="SAM" id="MobiDB-lite"/>
    </source>
</evidence>
<reference evidence="3 4" key="1">
    <citation type="submission" date="2018-07" db="EMBL/GenBank/DDBJ databases">
        <title>Genomic Encyclopedia of Type Strains, Phase III (KMG-III): the genomes of soil and plant-associated and newly described type strains.</title>
        <authorList>
            <person name="Whitman W."/>
        </authorList>
    </citation>
    <scope>NUCLEOTIDE SEQUENCE [LARGE SCALE GENOMIC DNA]</scope>
    <source>
        <strain evidence="3 4">CECT 8488</strain>
    </source>
</reference>
<dbReference type="Gene3D" id="3.30.420.10">
    <property type="entry name" value="Ribonuclease H-like superfamily/Ribonuclease H"/>
    <property type="match status" value="1"/>
</dbReference>
<feature type="compositionally biased region" description="Basic and acidic residues" evidence="1">
    <location>
        <begin position="404"/>
        <end position="415"/>
    </location>
</feature>
<feature type="region of interest" description="Disordered" evidence="1">
    <location>
        <begin position="1"/>
        <end position="25"/>
    </location>
</feature>
<proteinExistence type="predicted"/>
<dbReference type="Pfam" id="PF09299">
    <property type="entry name" value="Mu-transpos_C"/>
    <property type="match status" value="1"/>
</dbReference>
<evidence type="ECO:0000313" key="3">
    <source>
        <dbReference type="EMBL" id="RED43088.1"/>
    </source>
</evidence>
<feature type="region of interest" description="Disordered" evidence="1">
    <location>
        <begin position="373"/>
        <end position="453"/>
    </location>
</feature>
<dbReference type="SUPFAM" id="SSF53098">
    <property type="entry name" value="Ribonuclease H-like"/>
    <property type="match status" value="1"/>
</dbReference>
<dbReference type="EMBL" id="QRDW01000034">
    <property type="protein sequence ID" value="RED43088.1"/>
    <property type="molecule type" value="Genomic_DNA"/>
</dbReference>
<sequence length="453" mass="52569">MLTGNMLSDEEKTRKRRGRKQAKDKYKEINAQYGEATSPLAIVQIDHTQLNVMVVDSEDRECIGRPWITVAIDVFSRMITGMFISLDPPSADSVGMCLCQSILEKDALLRKIGVEGSWPVWGRMNTLHMDNGKDFRGEMVRIFAEEWSVDVQFRPPGFAEWGGHIERLNGTLKTELDSVKGTTFRGPKDRVEYDPEEHAVMTLDELEKYLFNHVVNVYHQERHSQLECPPIAKWQDGLLGDKGSGLPDKVEDTEKLRLDLLPMIKRKIRRDGIVWDHIHYSCPELRLLLINKDKFNKEKLIVRRDPRDISTIYLYHPVLKAYIPVPYRDTFRQPISLWEHREARARLKSQGITAVNEDLIFQALARNQQLVETSEKTTKNVRKNKERARRRKQDASRVPATPKKTVENRLPKPELKSVPPVEVKVPDPPDEDDFIDFDEEELTPQYMPVRRIQ</sequence>
<comment type="caution">
    <text evidence="3">The sequence shown here is derived from an EMBL/GenBank/DDBJ whole genome shotgun (WGS) entry which is preliminary data.</text>
</comment>
<feature type="domain" description="Integrase catalytic" evidence="2">
    <location>
        <begin position="35"/>
        <end position="238"/>
    </location>
</feature>
<dbReference type="InterPro" id="IPR001584">
    <property type="entry name" value="Integrase_cat-core"/>
</dbReference>
<dbReference type="AlphaFoldDB" id="A0A3D9H0Q1"/>
<keyword evidence="4" id="KW-1185">Reference proteome</keyword>
<feature type="compositionally biased region" description="Basic residues" evidence="1">
    <location>
        <begin position="379"/>
        <end position="392"/>
    </location>
</feature>
<dbReference type="Proteomes" id="UP000256845">
    <property type="component" value="Unassembled WGS sequence"/>
</dbReference>
<accession>A0A3D9H0Q1</accession>
<dbReference type="InterPro" id="IPR012337">
    <property type="entry name" value="RNaseH-like_sf"/>
</dbReference>